<dbReference type="AlphaFoldDB" id="A0AAW9PS10"/>
<dbReference type="InterPro" id="IPR021374">
    <property type="entry name" value="DUF2996"/>
</dbReference>
<comment type="caution">
    <text evidence="2">The sequence shown here is derived from an EMBL/GenBank/DDBJ whole genome shotgun (WGS) entry which is preliminary data.</text>
</comment>
<dbReference type="EMBL" id="JAZBJZ010000021">
    <property type="protein sequence ID" value="MEE3716562.1"/>
    <property type="molecule type" value="Genomic_DNA"/>
</dbReference>
<evidence type="ECO:0000313" key="2">
    <source>
        <dbReference type="EMBL" id="MEE3716562.1"/>
    </source>
</evidence>
<evidence type="ECO:0000313" key="3">
    <source>
        <dbReference type="Proteomes" id="UP001333818"/>
    </source>
</evidence>
<dbReference type="PANTHER" id="PTHR36341:SF3">
    <property type="entry name" value="DUF2996 FAMILY PROTEIN"/>
    <property type="match status" value="1"/>
</dbReference>
<dbReference type="PANTHER" id="PTHR36341">
    <property type="entry name" value="DUF2996 FAMILY PROTEIN"/>
    <property type="match status" value="1"/>
</dbReference>
<organism evidence="2 3">
    <name type="scientific">Tumidithrix elongata BACA0141</name>
    <dbReference type="NCBI Taxonomy" id="2716417"/>
    <lineage>
        <taxon>Bacteria</taxon>
        <taxon>Bacillati</taxon>
        <taxon>Cyanobacteriota</taxon>
        <taxon>Cyanophyceae</taxon>
        <taxon>Pseudanabaenales</taxon>
        <taxon>Pseudanabaenaceae</taxon>
        <taxon>Tumidithrix</taxon>
        <taxon>Tumidithrix elongata</taxon>
    </lineage>
</organism>
<accession>A0AAW9PS10</accession>
<dbReference type="Proteomes" id="UP001333818">
    <property type="component" value="Unassembled WGS sequence"/>
</dbReference>
<keyword evidence="3" id="KW-1185">Reference proteome</keyword>
<name>A0AAW9PS10_9CYAN</name>
<feature type="region of interest" description="Disordered" evidence="1">
    <location>
        <begin position="1"/>
        <end position="24"/>
    </location>
</feature>
<protein>
    <submittedName>
        <fullName evidence="2">DUF2996 domain-containing protein</fullName>
    </submittedName>
</protein>
<proteinExistence type="predicted"/>
<evidence type="ECO:0000256" key="1">
    <source>
        <dbReference type="SAM" id="MobiDB-lite"/>
    </source>
</evidence>
<gene>
    <name evidence="2" type="ORF">V2H45_07385</name>
</gene>
<dbReference type="RefSeq" id="WP_330482990.1">
    <property type="nucleotide sequence ID" value="NZ_JAZBJZ010000021.1"/>
</dbReference>
<reference evidence="2" key="1">
    <citation type="submission" date="2024-01" db="EMBL/GenBank/DDBJ databases">
        <title>Bank of Algae and Cyanobacteria of the Azores (BACA) strain genomes.</title>
        <authorList>
            <person name="Luz R."/>
            <person name="Cordeiro R."/>
            <person name="Fonseca A."/>
            <person name="Goncalves V."/>
        </authorList>
    </citation>
    <scope>NUCLEOTIDE SEQUENCE</scope>
    <source>
        <strain evidence="2">BACA0141</strain>
    </source>
</reference>
<dbReference type="Pfam" id="PF11210">
    <property type="entry name" value="DUF2996"/>
    <property type="match status" value="1"/>
</dbReference>
<sequence length="139" mass="15642">MSEEATPQVPAQPPAKAPAKAKVEKVKEPTVEELPFEQFINEHYLPALAKSFQKSGIADLQLKFENSQVQGRWNQNYRQFTVYFSKQDISAQKAFSCADGGLSPSTIEPFLIDERKATLDLLVFGVMQRLNAQKWLAPN</sequence>